<keyword evidence="7 8" id="KW-0902">Two-component regulatory system</keyword>
<dbReference type="InterPro" id="IPR016380">
    <property type="entry name" value="Sig_transdc_His_kin_NarX/NarQ"/>
</dbReference>
<dbReference type="PROSITE" id="PS50109">
    <property type="entry name" value="HIS_KIN"/>
    <property type="match status" value="1"/>
</dbReference>
<evidence type="ECO:0000313" key="12">
    <source>
        <dbReference type="Proteomes" id="UP000389128"/>
    </source>
</evidence>
<keyword evidence="8 9" id="KW-0472">Membrane</keyword>
<feature type="transmembrane region" description="Helical" evidence="9">
    <location>
        <begin position="51"/>
        <end position="73"/>
    </location>
</feature>
<dbReference type="AlphaFoldDB" id="A0A6C2CZZ8"/>
<keyword evidence="5 8" id="KW-0418">Kinase</keyword>
<dbReference type="Gene3D" id="3.30.565.10">
    <property type="entry name" value="Histidine kinase-like ATPase, C-terminal domain"/>
    <property type="match status" value="1"/>
</dbReference>
<dbReference type="PANTHER" id="PTHR24421">
    <property type="entry name" value="NITRATE/NITRITE SENSOR PROTEIN NARX-RELATED"/>
    <property type="match status" value="1"/>
</dbReference>
<dbReference type="SUPFAM" id="SSF55874">
    <property type="entry name" value="ATPase domain of HSP90 chaperone/DNA topoisomerase II/histidine kinase"/>
    <property type="match status" value="1"/>
</dbReference>
<evidence type="ECO:0000259" key="10">
    <source>
        <dbReference type="PROSITE" id="PS50109"/>
    </source>
</evidence>
<dbReference type="GO" id="GO:0005886">
    <property type="term" value="C:plasma membrane"/>
    <property type="evidence" value="ECO:0007669"/>
    <property type="project" value="UniProtKB-SubCell"/>
</dbReference>
<organism evidence="11 12">
    <name type="scientific">Zoogloea oleivorans</name>
    <dbReference type="NCBI Taxonomy" id="1552750"/>
    <lineage>
        <taxon>Bacteria</taxon>
        <taxon>Pseudomonadati</taxon>
        <taxon>Pseudomonadota</taxon>
        <taxon>Betaproteobacteria</taxon>
        <taxon>Rhodocyclales</taxon>
        <taxon>Zoogloeaceae</taxon>
        <taxon>Zoogloea</taxon>
    </lineage>
</organism>
<dbReference type="GO" id="GO:0005524">
    <property type="term" value="F:ATP binding"/>
    <property type="evidence" value="ECO:0007669"/>
    <property type="project" value="UniProtKB-UniRule"/>
</dbReference>
<reference evidence="11 12" key="1">
    <citation type="submission" date="2019-01" db="EMBL/GenBank/DDBJ databases">
        <title>Zoogloea oleivorans genome sequencing and assembly.</title>
        <authorList>
            <person name="Tancsics A."/>
            <person name="Farkas M."/>
            <person name="Kriszt B."/>
            <person name="Maroti G."/>
            <person name="Horvath B."/>
        </authorList>
    </citation>
    <scope>NUCLEOTIDE SEQUENCE [LARGE SCALE GENOMIC DNA]</scope>
    <source>
        <strain evidence="11 12">Buc</strain>
    </source>
</reference>
<evidence type="ECO:0000256" key="4">
    <source>
        <dbReference type="ARBA" id="ARBA00022741"/>
    </source>
</evidence>
<evidence type="ECO:0000256" key="7">
    <source>
        <dbReference type="ARBA" id="ARBA00023012"/>
    </source>
</evidence>
<evidence type="ECO:0000256" key="9">
    <source>
        <dbReference type="SAM" id="Phobius"/>
    </source>
</evidence>
<dbReference type="InterPro" id="IPR005467">
    <property type="entry name" value="His_kinase_dom"/>
</dbReference>
<keyword evidence="8" id="KW-0997">Cell inner membrane</keyword>
<dbReference type="PANTHER" id="PTHR24421:SF10">
    <property type="entry name" value="NITRATE_NITRITE SENSOR PROTEIN NARQ"/>
    <property type="match status" value="1"/>
</dbReference>
<evidence type="ECO:0000256" key="6">
    <source>
        <dbReference type="ARBA" id="ARBA00022840"/>
    </source>
</evidence>
<proteinExistence type="predicted"/>
<evidence type="ECO:0000256" key="2">
    <source>
        <dbReference type="ARBA" id="ARBA00022553"/>
    </source>
</evidence>
<dbReference type="EMBL" id="SDKK01000007">
    <property type="protein sequence ID" value="TYC59708.1"/>
    <property type="molecule type" value="Genomic_DNA"/>
</dbReference>
<dbReference type="InterPro" id="IPR029016">
    <property type="entry name" value="GAF-like_dom_sf"/>
</dbReference>
<dbReference type="Gene3D" id="1.20.5.1930">
    <property type="match status" value="1"/>
</dbReference>
<keyword evidence="4 8" id="KW-0547">Nucleotide-binding</keyword>
<name>A0A6C2CZZ8_9RHOO</name>
<keyword evidence="6 8" id="KW-0067">ATP-binding</keyword>
<keyword evidence="12" id="KW-1185">Reference proteome</keyword>
<dbReference type="InterPro" id="IPR050482">
    <property type="entry name" value="Sensor_HK_TwoCompSys"/>
</dbReference>
<dbReference type="PIRSF" id="PIRSF003167">
    <property type="entry name" value="STHK_NarX/NarQ"/>
    <property type="match status" value="1"/>
</dbReference>
<dbReference type="RefSeq" id="WP_148578728.1">
    <property type="nucleotide sequence ID" value="NZ_SDKK01000007.1"/>
</dbReference>
<comment type="subcellular location">
    <subcellularLocation>
        <location evidence="8">Cell inner membrane</location>
    </subcellularLocation>
</comment>
<keyword evidence="9" id="KW-1133">Transmembrane helix</keyword>
<dbReference type="SMART" id="SM00387">
    <property type="entry name" value="HATPase_c"/>
    <property type="match status" value="1"/>
</dbReference>
<dbReference type="Pfam" id="PF02518">
    <property type="entry name" value="HATPase_c"/>
    <property type="match status" value="1"/>
</dbReference>
<dbReference type="InterPro" id="IPR036890">
    <property type="entry name" value="HATPase_C_sf"/>
</dbReference>
<dbReference type="EC" id="2.7.13.3" evidence="8"/>
<accession>A0A6C2CZZ8</accession>
<comment type="caution">
    <text evidence="11">The sequence shown here is derived from an EMBL/GenBank/DDBJ whole genome shotgun (WGS) entry which is preliminary data.</text>
</comment>
<dbReference type="CDD" id="cd16917">
    <property type="entry name" value="HATPase_UhpB-NarQ-NarX-like"/>
    <property type="match status" value="1"/>
</dbReference>
<dbReference type="Gene3D" id="3.30.450.40">
    <property type="match status" value="1"/>
</dbReference>
<dbReference type="Pfam" id="PF07730">
    <property type="entry name" value="HisKA_3"/>
    <property type="match status" value="1"/>
</dbReference>
<dbReference type="Proteomes" id="UP000389128">
    <property type="component" value="Unassembled WGS sequence"/>
</dbReference>
<sequence>MLDRYPLLSRLSLMLACLASLSAALFVSAGVAARLESLALAQPDGDAAARLAGVGLIQVVLMFLFVAGCGLILRTAWKVLAVRTDLALARVAAHTAGAVAAPAGGIDEIDRLVRSLDSVAAQLAGRLADGERLSRHAREQERFAARSLEFIYRACANLAENSASAPWLTTLLEDMADCLQAHCCSLALLDPVAEGLGVPAVLGAPRLARLLDEFDADELARSGGLRRSVAGPDGEIVELAVPVRDADNIYGVLIVEARGDFLFESRHRRLVDAVAGLFALSLGNLQRNQRRRRLALMDERSAIAGELHDSLAQALSYMKLQIARLQLEIGRSCSACAPGGTVLDISGEIKTGLDSAYRHLRELLSAFRTSMPPGGLQQALREVVEELSARAGTEIGLDYRLGDVPLSANEEFHLLQIVREALTNVVRHARADHALIRLERDEDGEVLVLVEDDGRGIQPDNGGEGHHGVSIMHERARQLGGSLTLDEGAGGAGTCVEVRFRPRSAPG</sequence>
<dbReference type="GO" id="GO:0046983">
    <property type="term" value="F:protein dimerization activity"/>
    <property type="evidence" value="ECO:0007669"/>
    <property type="project" value="UniProtKB-UniRule"/>
</dbReference>
<protein>
    <recommendedName>
        <fullName evidence="8">Sensor protein</fullName>
        <ecNumber evidence="8">2.7.13.3</ecNumber>
    </recommendedName>
</protein>
<dbReference type="InterPro" id="IPR011712">
    <property type="entry name" value="Sig_transdc_His_kin_sub3_dim/P"/>
</dbReference>
<evidence type="ECO:0000256" key="3">
    <source>
        <dbReference type="ARBA" id="ARBA00022679"/>
    </source>
</evidence>
<comment type="catalytic activity">
    <reaction evidence="1 8">
        <text>ATP + protein L-histidine = ADP + protein N-phospho-L-histidine.</text>
        <dbReference type="EC" id="2.7.13.3"/>
    </reaction>
</comment>
<keyword evidence="8" id="KW-1003">Cell membrane</keyword>
<evidence type="ECO:0000256" key="5">
    <source>
        <dbReference type="ARBA" id="ARBA00022777"/>
    </source>
</evidence>
<keyword evidence="9" id="KW-0812">Transmembrane</keyword>
<evidence type="ECO:0000256" key="1">
    <source>
        <dbReference type="ARBA" id="ARBA00000085"/>
    </source>
</evidence>
<feature type="domain" description="Histidine kinase" evidence="10">
    <location>
        <begin position="302"/>
        <end position="504"/>
    </location>
</feature>
<evidence type="ECO:0000313" key="11">
    <source>
        <dbReference type="EMBL" id="TYC59708.1"/>
    </source>
</evidence>
<dbReference type="GO" id="GO:0000155">
    <property type="term" value="F:phosphorelay sensor kinase activity"/>
    <property type="evidence" value="ECO:0007669"/>
    <property type="project" value="UniProtKB-UniRule"/>
</dbReference>
<keyword evidence="3 8" id="KW-0808">Transferase</keyword>
<keyword evidence="2" id="KW-0597">Phosphoprotein</keyword>
<dbReference type="InterPro" id="IPR003594">
    <property type="entry name" value="HATPase_dom"/>
</dbReference>
<gene>
    <name evidence="11" type="ORF">ETQ85_09105</name>
</gene>
<dbReference type="OrthoDB" id="9811306at2"/>
<evidence type="ECO:0000256" key="8">
    <source>
        <dbReference type="PIRNR" id="PIRNR003167"/>
    </source>
</evidence>
<dbReference type="SUPFAM" id="SSF55781">
    <property type="entry name" value="GAF domain-like"/>
    <property type="match status" value="1"/>
</dbReference>